<dbReference type="SUPFAM" id="SSF46689">
    <property type="entry name" value="Homeodomain-like"/>
    <property type="match status" value="1"/>
</dbReference>
<dbReference type="KEGG" id="erx:ATZ35_04905"/>
<protein>
    <submittedName>
        <fullName evidence="4">Dihydroxyacetone kinase</fullName>
    </submittedName>
</protein>
<dbReference type="AlphaFoldDB" id="A0A0U2X8S1"/>
<dbReference type="Proteomes" id="UP000067523">
    <property type="component" value="Chromosome"/>
</dbReference>
<dbReference type="InterPro" id="IPR050624">
    <property type="entry name" value="HTH-type_Tx_Regulator"/>
</dbReference>
<reference evidence="5" key="1">
    <citation type="submission" date="2015-12" db="EMBL/GenBank/DDBJ databases">
        <authorList>
            <person name="Lauer A."/>
            <person name="Humrighouse B."/>
            <person name="Loparev V."/>
            <person name="Shewmaker P.L."/>
            <person name="Whitney A.M."/>
            <person name="McLaughlin R.W."/>
        </authorList>
    </citation>
    <scope>NUCLEOTIDE SEQUENCE [LARGE SCALE GENOMIC DNA]</scope>
    <source>
        <strain evidence="5">LMG 26678</strain>
    </source>
</reference>
<dbReference type="PANTHER" id="PTHR43479">
    <property type="entry name" value="ACREF/ENVCD OPERON REPRESSOR-RELATED"/>
    <property type="match status" value="1"/>
</dbReference>
<evidence type="ECO:0000313" key="4">
    <source>
        <dbReference type="EMBL" id="ALS36520.1"/>
    </source>
</evidence>
<proteinExistence type="predicted"/>
<dbReference type="NCBIfam" id="TIGR02366">
    <property type="entry name" value="DHAK_reg"/>
    <property type="match status" value="1"/>
</dbReference>
<dbReference type="PANTHER" id="PTHR43479:SF7">
    <property type="entry name" value="TETR-FAMILY TRANSCRIPTIONAL REGULATOR"/>
    <property type="match status" value="1"/>
</dbReference>
<keyword evidence="1 2" id="KW-0238">DNA-binding</keyword>
<name>A0A0U2X8S1_9ENTE</name>
<evidence type="ECO:0000256" key="2">
    <source>
        <dbReference type="PROSITE-ProRule" id="PRU00335"/>
    </source>
</evidence>
<dbReference type="Gene3D" id="1.10.357.10">
    <property type="entry name" value="Tetracycline Repressor, domain 2"/>
    <property type="match status" value="1"/>
</dbReference>
<dbReference type="GO" id="GO:0003677">
    <property type="term" value="F:DNA binding"/>
    <property type="evidence" value="ECO:0007669"/>
    <property type="project" value="UniProtKB-UniRule"/>
</dbReference>
<dbReference type="InterPro" id="IPR012738">
    <property type="entry name" value="Tscrpt_reg_DhaS"/>
</dbReference>
<dbReference type="InterPro" id="IPR001647">
    <property type="entry name" value="HTH_TetR"/>
</dbReference>
<keyword evidence="5" id="KW-1185">Reference proteome</keyword>
<gene>
    <name evidence="4" type="ORF">ATZ35_04905</name>
</gene>
<dbReference type="PROSITE" id="PS50977">
    <property type="entry name" value="HTH_TETR_2"/>
    <property type="match status" value="1"/>
</dbReference>
<dbReference type="Pfam" id="PF14278">
    <property type="entry name" value="TetR_C_8"/>
    <property type="match status" value="1"/>
</dbReference>
<feature type="domain" description="HTH tetR-type" evidence="3">
    <location>
        <begin position="5"/>
        <end position="65"/>
    </location>
</feature>
<evidence type="ECO:0000259" key="3">
    <source>
        <dbReference type="PROSITE" id="PS50977"/>
    </source>
</evidence>
<evidence type="ECO:0000313" key="5">
    <source>
        <dbReference type="Proteomes" id="UP000067523"/>
    </source>
</evidence>
<dbReference type="InterPro" id="IPR009057">
    <property type="entry name" value="Homeodomain-like_sf"/>
</dbReference>
<organism evidence="4 5">
    <name type="scientific">Enterococcus rotai</name>
    <dbReference type="NCBI Taxonomy" id="118060"/>
    <lineage>
        <taxon>Bacteria</taxon>
        <taxon>Bacillati</taxon>
        <taxon>Bacillota</taxon>
        <taxon>Bacilli</taxon>
        <taxon>Lactobacillales</taxon>
        <taxon>Enterococcaceae</taxon>
        <taxon>Enterococcus</taxon>
    </lineage>
</organism>
<accession>A0A0U2X8S1</accession>
<dbReference type="STRING" id="118060.ATZ35_04905"/>
<dbReference type="Pfam" id="PF00440">
    <property type="entry name" value="TetR_N"/>
    <property type="match status" value="1"/>
</dbReference>
<evidence type="ECO:0000256" key="1">
    <source>
        <dbReference type="ARBA" id="ARBA00023125"/>
    </source>
</evidence>
<sequence>MTGSLITKKKIAKIFKKLVGQIGFEKVTIAKIMQESHMRRQTFYDYFQDKYELVDWIFQQEAIEKIEDNLAYEAWQTIVENLFIYFEENQLFYRRILQFEGQNSFQEYYTQHLKALINQVLVVKNRSEGELKESDRLFLEEFYANAFVSLTSKWIIEGCQVDSHRFAEQMKIAFLMGFEEKQ</sequence>
<dbReference type="EMBL" id="CP013655">
    <property type="protein sequence ID" value="ALS36520.1"/>
    <property type="molecule type" value="Genomic_DNA"/>
</dbReference>
<keyword evidence="4" id="KW-0418">Kinase</keyword>
<dbReference type="GO" id="GO:0016301">
    <property type="term" value="F:kinase activity"/>
    <property type="evidence" value="ECO:0007669"/>
    <property type="project" value="UniProtKB-KW"/>
</dbReference>
<dbReference type="InterPro" id="IPR039532">
    <property type="entry name" value="TetR_C_Firmicutes"/>
</dbReference>
<keyword evidence="4" id="KW-0808">Transferase</keyword>
<dbReference type="RefSeq" id="WP_208929763.1">
    <property type="nucleotide sequence ID" value="NZ_CP013655.1"/>
</dbReference>
<feature type="DNA-binding region" description="H-T-H motif" evidence="2">
    <location>
        <begin position="28"/>
        <end position="47"/>
    </location>
</feature>